<sequence>MSTNKSNNPNNEREMLSEGKVAAYYSPWKYFIDEMGSNDIVFLYSNGRGIIARGLATGIVEITGNDGTEDNEHYMHLNRFQVLETPLKSSDITELVKEITDENYKIFWNQTMIHIPGFVGEHIWRHTSRNCLG</sequence>
<proteinExistence type="predicted"/>
<dbReference type="EMBL" id="LIXZ01000008">
    <property type="protein sequence ID" value="KPL59379.1"/>
    <property type="molecule type" value="Genomic_DNA"/>
</dbReference>
<comment type="caution">
    <text evidence="1">The sequence shown here is derived from an EMBL/GenBank/DDBJ whole genome shotgun (WGS) entry which is preliminary data.</text>
</comment>
<reference evidence="1 2" key="1">
    <citation type="submission" date="2015-08" db="EMBL/GenBank/DDBJ databases">
        <title>Draft Genome Sequence of Bacillus vietnamensis UCD-SED5.</title>
        <authorList>
            <person name="Lee R.D."/>
            <person name="Jospin G."/>
            <person name="Lang J.M."/>
            <person name="Coil D.A."/>
            <person name="Eisen J.A."/>
        </authorList>
    </citation>
    <scope>NUCLEOTIDE SEQUENCE [LARGE SCALE GENOMIC DNA]</scope>
    <source>
        <strain evidence="1 2">UCD-SED5</strain>
    </source>
</reference>
<dbReference type="AlphaFoldDB" id="A0A0P6W0Z9"/>
<evidence type="ECO:0000313" key="2">
    <source>
        <dbReference type="Proteomes" id="UP000050398"/>
    </source>
</evidence>
<dbReference type="PATRIC" id="fig|218284.4.peg.4053"/>
<organism evidence="1 2">
    <name type="scientific">Rossellomorea vietnamensis</name>
    <dbReference type="NCBI Taxonomy" id="218284"/>
    <lineage>
        <taxon>Bacteria</taxon>
        <taxon>Bacillati</taxon>
        <taxon>Bacillota</taxon>
        <taxon>Bacilli</taxon>
        <taxon>Bacillales</taxon>
        <taxon>Bacillaceae</taxon>
        <taxon>Rossellomorea</taxon>
    </lineage>
</organism>
<evidence type="ECO:0000313" key="1">
    <source>
        <dbReference type="EMBL" id="KPL59379.1"/>
    </source>
</evidence>
<protein>
    <recommendedName>
        <fullName evidence="3">EVE domain-containing protein</fullName>
    </recommendedName>
</protein>
<name>A0A0P6W0Z9_9BACI</name>
<gene>
    <name evidence="1" type="ORF">AM506_11780</name>
</gene>
<evidence type="ECO:0008006" key="3">
    <source>
        <dbReference type="Google" id="ProtNLM"/>
    </source>
</evidence>
<accession>A0A0P6W0Z9</accession>
<dbReference type="Proteomes" id="UP000050398">
    <property type="component" value="Unassembled WGS sequence"/>
</dbReference>